<dbReference type="KEGG" id="bbig:BBBOND_0313390"/>
<dbReference type="VEuPathDB" id="PiroplasmaDB:BBBOND_0313390"/>
<name>A0A061DBU0_BABBI</name>
<dbReference type="AlphaFoldDB" id="A0A061DBU0"/>
<evidence type="ECO:0000313" key="2">
    <source>
        <dbReference type="Proteomes" id="UP000033188"/>
    </source>
</evidence>
<dbReference type="RefSeq" id="XP_012769623.1">
    <property type="nucleotide sequence ID" value="XM_012914169.1"/>
</dbReference>
<accession>A0A061DBU0</accession>
<evidence type="ECO:0000313" key="1">
    <source>
        <dbReference type="EMBL" id="CDR97437.1"/>
    </source>
</evidence>
<dbReference type="EMBL" id="LK391709">
    <property type="protein sequence ID" value="CDR97437.1"/>
    <property type="molecule type" value="Genomic_DNA"/>
</dbReference>
<gene>
    <name evidence="1" type="ORF">BBBOND_0313390</name>
</gene>
<proteinExistence type="predicted"/>
<sequence length="311" mass="34437">MVYNSLTDIPRNLKEGIDWLIALKGTDGEKNLAAMGAAVYNFLAPCLPERVAEEVVGDAAKGVLNNPVGNPADSKPFLALEHIKLISMGYMWQKELRELWPANVMLKLFIKFIDKKPSELANTIKDNPETVTEKLGKIVNGCEKFVSDIKHPEQYKSAYGKNATWVKSCSQNPEDCAAVFVGIAPMLYVGLESLRDASQDAKKAEPSEAGENFRKVLKAVGLKDRGSSNDSSDLDEAQNRLGEVLQAMGYEQRRIRDSMRGSYVLQSLSVLDHDLLNSLYDISGFDVTIEWGLRKSKSKSTTNVSAYWPAL</sequence>
<keyword evidence="2" id="KW-1185">Reference proteome</keyword>
<dbReference type="OrthoDB" id="627829at2759"/>
<organism evidence="1 2">
    <name type="scientific">Babesia bigemina</name>
    <dbReference type="NCBI Taxonomy" id="5866"/>
    <lineage>
        <taxon>Eukaryota</taxon>
        <taxon>Sar</taxon>
        <taxon>Alveolata</taxon>
        <taxon>Apicomplexa</taxon>
        <taxon>Aconoidasida</taxon>
        <taxon>Piroplasmida</taxon>
        <taxon>Babesiidae</taxon>
        <taxon>Babesia</taxon>
    </lineage>
</organism>
<reference evidence="2" key="1">
    <citation type="journal article" date="2014" name="Nucleic Acids Res.">
        <title>The evolutionary dynamics of variant antigen genes in Babesia reveal a history of genomic innovation underlying host-parasite interaction.</title>
        <authorList>
            <person name="Jackson A.P."/>
            <person name="Otto T.D."/>
            <person name="Darby A."/>
            <person name="Ramaprasad A."/>
            <person name="Xia D."/>
            <person name="Echaide I.E."/>
            <person name="Farber M."/>
            <person name="Gahlot S."/>
            <person name="Gamble J."/>
            <person name="Gupta D."/>
            <person name="Gupta Y."/>
            <person name="Jackson L."/>
            <person name="Malandrin L."/>
            <person name="Malas T.B."/>
            <person name="Moussa E."/>
            <person name="Nair M."/>
            <person name="Reid A.J."/>
            <person name="Sanders M."/>
            <person name="Sharma J."/>
            <person name="Tracey A."/>
            <person name="Quail M.A."/>
            <person name="Weir W."/>
            <person name="Wastling J.M."/>
            <person name="Hall N."/>
            <person name="Willadsen P."/>
            <person name="Lingelbach K."/>
            <person name="Shiels B."/>
            <person name="Tait A."/>
            <person name="Berriman M."/>
            <person name="Allred D.R."/>
            <person name="Pain A."/>
        </authorList>
    </citation>
    <scope>NUCLEOTIDE SEQUENCE [LARGE SCALE GENOMIC DNA]</scope>
    <source>
        <strain evidence="2">Bond</strain>
    </source>
</reference>
<dbReference type="Proteomes" id="UP000033188">
    <property type="component" value="Chromosome 3"/>
</dbReference>
<protein>
    <submittedName>
        <fullName evidence="1">Uncharacterized protein</fullName>
    </submittedName>
</protein>
<dbReference type="GeneID" id="24565978"/>